<keyword evidence="2" id="KW-1185">Reference proteome</keyword>
<name>A0ACC1YDA2_MELAZ</name>
<accession>A0ACC1YDA2</accession>
<gene>
    <name evidence="1" type="ORF">OWV82_008837</name>
</gene>
<sequence length="644" mass="73456">METMSELPRLCELPHLPSEENVIAFSDEENGKSGNVEWGATMQMQTMDEMVNEVPLIVPENYGSSSSRVCLSWDDYQIVEPVASCDLFQSDQIVEPVASSQEQQQPSSPQELKAYSRRQKETIHSPKLNQSLEPEKEIPEDTSKFLNSSLDDLDIPIALRKGVRSCTQHHIANFISYKKINHQYKAFITNVSTLEVPKSIQEAMKDPKWRAAVLEEMIALKKNDTWDLIKLPTGKKTVGCKWVFTIKFKADGTVERDWFLYQLNVKNAFLHGNLEEEVYMNVPPGFETTMRADKACKLKKSLYGLKQSPRAWFEKFTSSIRCKGFQQSQGDHTLFFKHGENGKFIALLVYVDDIILTGNDEKEARRLKEELNKEFEIKDLGNLGYFLGIEVARSRKGIFLSQRKYVTDLLKETGMLGCKAVGTPIEVNHKLETLKGGLVNKEKYQRLVGKLIYLSHTRPDISYYVGIVSQFMHNPNEEHMKVVLRIIKYLKNSPGMGLLFTKVEKIEVEVYTDADWAGSSLDRRSISGYCTFLGGNLVTWRSKKQSVVARSSAEAEFRSMALAICEVMWLKTILKELRVETSDPMKLYFDNKAAISIAHNPAQHDRTKHVEIDRHFIKEKIEEGIIFVGAIIAVDNENVSRLTI</sequence>
<proteinExistence type="predicted"/>
<evidence type="ECO:0000313" key="1">
    <source>
        <dbReference type="EMBL" id="KAJ4721114.1"/>
    </source>
</evidence>
<comment type="caution">
    <text evidence="1">The sequence shown here is derived from an EMBL/GenBank/DDBJ whole genome shotgun (WGS) entry which is preliminary data.</text>
</comment>
<dbReference type="Proteomes" id="UP001164539">
    <property type="component" value="Chromosome 4"/>
</dbReference>
<organism evidence="1 2">
    <name type="scientific">Melia azedarach</name>
    <name type="common">Chinaberry tree</name>
    <dbReference type="NCBI Taxonomy" id="155640"/>
    <lineage>
        <taxon>Eukaryota</taxon>
        <taxon>Viridiplantae</taxon>
        <taxon>Streptophyta</taxon>
        <taxon>Embryophyta</taxon>
        <taxon>Tracheophyta</taxon>
        <taxon>Spermatophyta</taxon>
        <taxon>Magnoliopsida</taxon>
        <taxon>eudicotyledons</taxon>
        <taxon>Gunneridae</taxon>
        <taxon>Pentapetalae</taxon>
        <taxon>rosids</taxon>
        <taxon>malvids</taxon>
        <taxon>Sapindales</taxon>
        <taxon>Meliaceae</taxon>
        <taxon>Melia</taxon>
    </lineage>
</organism>
<dbReference type="EMBL" id="CM051397">
    <property type="protein sequence ID" value="KAJ4721114.1"/>
    <property type="molecule type" value="Genomic_DNA"/>
</dbReference>
<evidence type="ECO:0000313" key="2">
    <source>
        <dbReference type="Proteomes" id="UP001164539"/>
    </source>
</evidence>
<protein>
    <submittedName>
        <fullName evidence="1">Retrovirus-related Pol polyprotein from transposon TNT 1-94</fullName>
    </submittedName>
</protein>
<reference evidence="1 2" key="1">
    <citation type="journal article" date="2023" name="Science">
        <title>Complex scaffold remodeling in plant triterpene biosynthesis.</title>
        <authorList>
            <person name="De La Pena R."/>
            <person name="Hodgson H."/>
            <person name="Liu J.C."/>
            <person name="Stephenson M.J."/>
            <person name="Martin A.C."/>
            <person name="Owen C."/>
            <person name="Harkess A."/>
            <person name="Leebens-Mack J."/>
            <person name="Jimenez L.E."/>
            <person name="Osbourn A."/>
            <person name="Sattely E.S."/>
        </authorList>
    </citation>
    <scope>NUCLEOTIDE SEQUENCE [LARGE SCALE GENOMIC DNA]</scope>
    <source>
        <strain evidence="2">cv. JPN11</strain>
        <tissue evidence="1">Leaf</tissue>
    </source>
</reference>